<reference evidence="1 2" key="1">
    <citation type="submission" date="2014-01" db="EMBL/GenBank/DDBJ databases">
        <title>Full genme sequencing of cellulolytic bacterium Gynuella sunshinyii YC6258T gen. nov., sp. nov.</title>
        <authorList>
            <person name="Khan H."/>
            <person name="Chung E.J."/>
            <person name="Chung Y.R."/>
        </authorList>
    </citation>
    <scope>NUCLEOTIDE SEQUENCE [LARGE SCALE GENOMIC DNA]</scope>
    <source>
        <strain evidence="1 2">YC6258</strain>
    </source>
</reference>
<evidence type="ECO:0000313" key="1">
    <source>
        <dbReference type="EMBL" id="AJQ94124.1"/>
    </source>
</evidence>
<sequence length="64" mass="6621">MQAEFKGAFSGAAFGGIAGAYGNSWDMSRVGANGLAGGVTSNLMEVTLKMVIKKIGRPKTLQNN</sequence>
<gene>
    <name evidence="1" type="ORF">YC6258_02082</name>
</gene>
<protein>
    <submittedName>
        <fullName evidence="1">Uncharacterized protein</fullName>
    </submittedName>
</protein>
<dbReference type="KEGG" id="gsn:YC6258_02082"/>
<evidence type="ECO:0000313" key="2">
    <source>
        <dbReference type="Proteomes" id="UP000032266"/>
    </source>
</evidence>
<dbReference type="HOGENOM" id="CLU_2861467_0_0_6"/>
<name>A0A0C5VUQ3_9GAMM</name>
<dbReference type="Proteomes" id="UP000032266">
    <property type="component" value="Chromosome"/>
</dbReference>
<dbReference type="AlphaFoldDB" id="A0A0C5VUQ3"/>
<accession>A0A0C5VUQ3</accession>
<organism evidence="1 2">
    <name type="scientific">Gynuella sunshinyii YC6258</name>
    <dbReference type="NCBI Taxonomy" id="1445510"/>
    <lineage>
        <taxon>Bacteria</taxon>
        <taxon>Pseudomonadati</taxon>
        <taxon>Pseudomonadota</taxon>
        <taxon>Gammaproteobacteria</taxon>
        <taxon>Oceanospirillales</taxon>
        <taxon>Saccharospirillaceae</taxon>
        <taxon>Gynuella</taxon>
    </lineage>
</organism>
<keyword evidence="2" id="KW-1185">Reference proteome</keyword>
<dbReference type="EMBL" id="CP007142">
    <property type="protein sequence ID" value="AJQ94124.1"/>
    <property type="molecule type" value="Genomic_DNA"/>
</dbReference>
<proteinExistence type="predicted"/>